<reference evidence="4" key="2">
    <citation type="submission" date="2021-01" db="EMBL/GenBank/DDBJ databases">
        <authorList>
            <person name="Schikora-Tamarit M.A."/>
        </authorList>
    </citation>
    <scope>NUCLEOTIDE SEQUENCE</scope>
    <source>
        <strain evidence="4">CBS6075</strain>
    </source>
</reference>
<evidence type="ECO:0000256" key="1">
    <source>
        <dbReference type="SAM" id="Coils"/>
    </source>
</evidence>
<dbReference type="PANTHER" id="PTHR16019:SF5">
    <property type="entry name" value="BSD DOMAIN-CONTAINING PROTEIN 1"/>
    <property type="match status" value="1"/>
</dbReference>
<organism evidence="4 5">
    <name type="scientific">Ogataea philodendri</name>
    <dbReference type="NCBI Taxonomy" id="1378263"/>
    <lineage>
        <taxon>Eukaryota</taxon>
        <taxon>Fungi</taxon>
        <taxon>Dikarya</taxon>
        <taxon>Ascomycota</taxon>
        <taxon>Saccharomycotina</taxon>
        <taxon>Pichiomycetes</taxon>
        <taxon>Pichiales</taxon>
        <taxon>Pichiaceae</taxon>
        <taxon>Ogataea</taxon>
    </lineage>
</organism>
<dbReference type="PROSITE" id="PS50858">
    <property type="entry name" value="BSD"/>
    <property type="match status" value="1"/>
</dbReference>
<feature type="region of interest" description="Disordered" evidence="2">
    <location>
        <begin position="262"/>
        <end position="296"/>
    </location>
</feature>
<dbReference type="EMBL" id="JAEUBE010000158">
    <property type="protein sequence ID" value="KAH3668453.1"/>
    <property type="molecule type" value="Genomic_DNA"/>
</dbReference>
<dbReference type="InterPro" id="IPR005607">
    <property type="entry name" value="BSD_dom"/>
</dbReference>
<feature type="domain" description="BSD" evidence="3">
    <location>
        <begin position="205"/>
        <end position="257"/>
    </location>
</feature>
<protein>
    <recommendedName>
        <fullName evidence="3">BSD domain-containing protein</fullName>
    </recommendedName>
</protein>
<dbReference type="InterPro" id="IPR035925">
    <property type="entry name" value="BSD_dom_sf"/>
</dbReference>
<feature type="compositionally biased region" description="Acidic residues" evidence="2">
    <location>
        <begin position="273"/>
        <end position="289"/>
    </location>
</feature>
<feature type="coiled-coil region" evidence="1">
    <location>
        <begin position="75"/>
        <end position="136"/>
    </location>
</feature>
<keyword evidence="5" id="KW-1185">Reference proteome</keyword>
<comment type="caution">
    <text evidence="4">The sequence shown here is derived from an EMBL/GenBank/DDBJ whole genome shotgun (WGS) entry which is preliminary data.</text>
</comment>
<keyword evidence="1" id="KW-0175">Coiled coil</keyword>
<dbReference type="SUPFAM" id="SSF140383">
    <property type="entry name" value="BSD domain-like"/>
    <property type="match status" value="1"/>
</dbReference>
<dbReference type="OrthoDB" id="73788at2759"/>
<evidence type="ECO:0000313" key="5">
    <source>
        <dbReference type="Proteomes" id="UP000769157"/>
    </source>
</evidence>
<dbReference type="InterPro" id="IPR051494">
    <property type="entry name" value="BSD_domain-containing"/>
</dbReference>
<dbReference type="Proteomes" id="UP000769157">
    <property type="component" value="Unassembled WGS sequence"/>
</dbReference>
<reference evidence="4" key="1">
    <citation type="journal article" date="2021" name="Open Biol.">
        <title>Shared evolutionary footprints suggest mitochondrial oxidative damage underlies multiple complex I losses in fungi.</title>
        <authorList>
            <person name="Schikora-Tamarit M.A."/>
            <person name="Marcet-Houben M."/>
            <person name="Nosek J."/>
            <person name="Gabaldon T."/>
        </authorList>
    </citation>
    <scope>NUCLEOTIDE SEQUENCE</scope>
    <source>
        <strain evidence="4">CBS6075</strain>
    </source>
</reference>
<evidence type="ECO:0000313" key="4">
    <source>
        <dbReference type="EMBL" id="KAH3668453.1"/>
    </source>
</evidence>
<sequence length="296" mass="34280">MEYIEAETQEGEHKDQKTEQLVNELEEQVEKVYNNIETQTVSGWNTFSGFFSSVQKKLPDYLTETKELAKNIDLQKTLNSTRENFEKNLSNLQNKFSEEELKEIRENSSKLLQNLNENTNKYLDDLDQDLEKIENVTLGYASKLGSLLASKTGLNLGGESEVSGDKKDEVLFNMPQNVATNRLEAQLHELENNKDLYLSNAKDETVQNYTLSPEEETEKTALANKENIKTLYEQLVPGDIEGSLFWKIFFSTKSKILEEEKKRKEMLEKKPADDDEEDFDWDDDDDEEKKDESEKN</sequence>
<dbReference type="GO" id="GO:0005737">
    <property type="term" value="C:cytoplasm"/>
    <property type="evidence" value="ECO:0007669"/>
    <property type="project" value="TreeGrafter"/>
</dbReference>
<dbReference type="PANTHER" id="PTHR16019">
    <property type="entry name" value="SYNAPSE-ASSOCIATED PROTEIN"/>
    <property type="match status" value="1"/>
</dbReference>
<dbReference type="Pfam" id="PF03909">
    <property type="entry name" value="BSD"/>
    <property type="match status" value="1"/>
</dbReference>
<dbReference type="AlphaFoldDB" id="A0A9P8PA22"/>
<name>A0A9P8PA22_9ASCO</name>
<accession>A0A9P8PA22</accession>
<dbReference type="GeneID" id="70234174"/>
<evidence type="ECO:0000256" key="2">
    <source>
        <dbReference type="SAM" id="MobiDB-lite"/>
    </source>
</evidence>
<evidence type="ECO:0000259" key="3">
    <source>
        <dbReference type="PROSITE" id="PS50858"/>
    </source>
</evidence>
<proteinExistence type="predicted"/>
<dbReference type="Gene3D" id="1.10.3970.10">
    <property type="entry name" value="BSD domain"/>
    <property type="match status" value="1"/>
</dbReference>
<feature type="coiled-coil region" evidence="1">
    <location>
        <begin position="15"/>
        <end position="42"/>
    </location>
</feature>
<gene>
    <name evidence="4" type="ORF">OGAPHI_002207</name>
</gene>
<dbReference type="RefSeq" id="XP_046062867.1">
    <property type="nucleotide sequence ID" value="XM_046203052.1"/>
</dbReference>
<feature type="compositionally biased region" description="Basic and acidic residues" evidence="2">
    <location>
        <begin position="262"/>
        <end position="272"/>
    </location>
</feature>